<accession>A0ABV4ETB0</accession>
<name>A0ABV4ETB0_BRAEL</name>
<proteinExistence type="predicted"/>
<evidence type="ECO:0000313" key="1">
    <source>
        <dbReference type="EMBL" id="MEY9314381.1"/>
    </source>
</evidence>
<comment type="caution">
    <text evidence="1">The sequence shown here is derived from an EMBL/GenBank/DDBJ whole genome shotgun (WGS) entry which is preliminary data.</text>
</comment>
<dbReference type="InterPro" id="IPR036086">
    <property type="entry name" value="ParB/Sulfiredoxin_sf"/>
</dbReference>
<keyword evidence="2" id="KW-1185">Reference proteome</keyword>
<sequence length="114" mass="12632">MLGAALMPTLQVHPIVRSLPTMSGALYGVLRQDMSARGQRLPIVLYEGMIWDGRARYAACRTLGVKPWLVPLRREDPMPHYVKANYQRCGEPNSAERNAVVETLMPAGSPEGRA</sequence>
<gene>
    <name evidence="1" type="ORF">ABIF29_001180</name>
</gene>
<dbReference type="EMBL" id="JBGBZA010000002">
    <property type="protein sequence ID" value="MEY9314381.1"/>
    <property type="molecule type" value="Genomic_DNA"/>
</dbReference>
<dbReference type="Proteomes" id="UP001565471">
    <property type="component" value="Unassembled WGS sequence"/>
</dbReference>
<organism evidence="1 2">
    <name type="scientific">Bradyrhizobium elkanii</name>
    <dbReference type="NCBI Taxonomy" id="29448"/>
    <lineage>
        <taxon>Bacteria</taxon>
        <taxon>Pseudomonadati</taxon>
        <taxon>Pseudomonadota</taxon>
        <taxon>Alphaproteobacteria</taxon>
        <taxon>Hyphomicrobiales</taxon>
        <taxon>Nitrobacteraceae</taxon>
        <taxon>Bradyrhizobium</taxon>
    </lineage>
</organism>
<evidence type="ECO:0000313" key="2">
    <source>
        <dbReference type="Proteomes" id="UP001565471"/>
    </source>
</evidence>
<reference evidence="1 2" key="1">
    <citation type="submission" date="2024-07" db="EMBL/GenBank/DDBJ databases">
        <title>Genomic Encyclopedia of Type Strains, Phase V (KMG-V): Genome sequencing to study the core and pangenomes of soil and plant-associated prokaryotes.</title>
        <authorList>
            <person name="Whitman W."/>
        </authorList>
    </citation>
    <scope>NUCLEOTIDE SEQUENCE [LARGE SCALE GENOMIC DNA]</scope>
    <source>
        <strain evidence="1 2">USDA 415</strain>
    </source>
</reference>
<protein>
    <recommendedName>
        <fullName evidence="3">ParB/Sulfiredoxin domain-containing protein</fullName>
    </recommendedName>
</protein>
<dbReference type="SUPFAM" id="SSF110849">
    <property type="entry name" value="ParB/Sulfiredoxin"/>
    <property type="match status" value="1"/>
</dbReference>
<evidence type="ECO:0008006" key="3">
    <source>
        <dbReference type="Google" id="ProtNLM"/>
    </source>
</evidence>